<proteinExistence type="inferred from homology"/>
<name>A0A6I6IRQ4_9RHOB</name>
<evidence type="ECO:0000256" key="2">
    <source>
        <dbReference type="ARBA" id="ARBA00010973"/>
    </source>
</evidence>
<dbReference type="RefSeq" id="WP_157708420.1">
    <property type="nucleotide sequence ID" value="NZ_CP034348.1"/>
</dbReference>
<dbReference type="PANTHER" id="PTHR43123">
    <property type="entry name" value="POLYSACCHARIDE DEACETYLASE-RELATED"/>
    <property type="match status" value="1"/>
</dbReference>
<dbReference type="Gene3D" id="3.20.20.370">
    <property type="entry name" value="Glycoside hydrolase/deacetylase"/>
    <property type="match status" value="1"/>
</dbReference>
<protein>
    <recommendedName>
        <fullName evidence="3">Chitooligosaccharide deacetylase</fullName>
    </recommendedName>
    <alternativeName>
        <fullName evidence="4">Nodulation protein B</fullName>
    </alternativeName>
</protein>
<dbReference type="PROSITE" id="PS51677">
    <property type="entry name" value="NODB"/>
    <property type="match status" value="1"/>
</dbReference>
<evidence type="ECO:0000256" key="3">
    <source>
        <dbReference type="ARBA" id="ARBA00020071"/>
    </source>
</evidence>
<dbReference type="SUPFAM" id="SSF88713">
    <property type="entry name" value="Glycoside hydrolase/deacetylase"/>
    <property type="match status" value="1"/>
</dbReference>
<dbReference type="CDD" id="cd10977">
    <property type="entry name" value="CE4_PuuE_SpCDA1"/>
    <property type="match status" value="1"/>
</dbReference>
<dbReference type="InterPro" id="IPR017625">
    <property type="entry name" value="PuuE"/>
</dbReference>
<evidence type="ECO:0000313" key="7">
    <source>
        <dbReference type="Proteomes" id="UP000428330"/>
    </source>
</evidence>
<accession>A0A6I6IRQ4</accession>
<dbReference type="GO" id="GO:0016810">
    <property type="term" value="F:hydrolase activity, acting on carbon-nitrogen (but not peptide) bonds"/>
    <property type="evidence" value="ECO:0007669"/>
    <property type="project" value="InterPro"/>
</dbReference>
<dbReference type="Proteomes" id="UP000428330">
    <property type="component" value="Chromosome"/>
</dbReference>
<comment type="similarity">
    <text evidence="2">Belongs to the polysaccharide deacetylase family.</text>
</comment>
<keyword evidence="7" id="KW-1185">Reference proteome</keyword>
<dbReference type="OrthoDB" id="9787041at2"/>
<dbReference type="GO" id="GO:0005975">
    <property type="term" value="P:carbohydrate metabolic process"/>
    <property type="evidence" value="ECO:0007669"/>
    <property type="project" value="InterPro"/>
</dbReference>
<dbReference type="KEGG" id="rom:EI983_16280"/>
<comment type="function">
    <text evidence="1">Is involved in generating a small heat-stable compound (Nod), an acylated oligomer of N-acetylglucosamine, that stimulates mitosis in various plant protoplasts.</text>
</comment>
<dbReference type="NCBIfam" id="TIGR03212">
    <property type="entry name" value="uraD_N-term-dom"/>
    <property type="match status" value="1"/>
</dbReference>
<dbReference type="InterPro" id="IPR002509">
    <property type="entry name" value="NODB_dom"/>
</dbReference>
<dbReference type="PANTHER" id="PTHR43123:SF1">
    <property type="entry name" value="POLYSACCHARIDE DEACETYLASE-RELATED"/>
    <property type="match status" value="1"/>
</dbReference>
<gene>
    <name evidence="6" type="primary">puuE</name>
    <name evidence="6" type="ORF">EI983_16280</name>
</gene>
<feature type="domain" description="NodB homology" evidence="5">
    <location>
        <begin position="67"/>
        <end position="285"/>
    </location>
</feature>
<dbReference type="EMBL" id="CP034348">
    <property type="protein sequence ID" value="QGX99739.1"/>
    <property type="molecule type" value="Genomic_DNA"/>
</dbReference>
<sequence length="394" mass="44257">MIYERNMRGYGQHAPDAKWPGGAKIAVQFVLNYEEGGENCILHGDAASEAFLSDIPGAAQWPGQRHWNMESIYEYGARAGFWRLHRLFTGAGIPLTIYGVATALARSPEQVDAMKRAGWEIASHGLKWVEHKDMPEAEERAAIAEAVRLHIEVVGERPRGWYTGRCSLNTVRLAAEEGGFDYISDTYDDDLPHWVEFGDREQLIIPYTLEANDMRFATAPGYITGEQFFQYLKDSFDMLYAEGQEGMAKMLSIGLHCRLIGRPGKLAGLKRFIEYIQGFEDVWCPRRIDIAEHWRKTHPNRQTVGVSKMSDEAFVSRFGALFTDIPGLVERAAGLERGPAHDCVIGVHSLLCRALRQMSEAEALPHLADLPGTTRQSLEDVLLDRVKQEFATDA</sequence>
<organism evidence="6 7">
    <name type="scientific">Roseovarius faecimaris</name>
    <dbReference type="NCBI Taxonomy" id="2494550"/>
    <lineage>
        <taxon>Bacteria</taxon>
        <taxon>Pseudomonadati</taxon>
        <taxon>Pseudomonadota</taxon>
        <taxon>Alphaproteobacteria</taxon>
        <taxon>Rhodobacterales</taxon>
        <taxon>Roseobacteraceae</taxon>
        <taxon>Roseovarius</taxon>
    </lineage>
</organism>
<evidence type="ECO:0000313" key="6">
    <source>
        <dbReference type="EMBL" id="QGX99739.1"/>
    </source>
</evidence>
<reference evidence="7" key="1">
    <citation type="submission" date="2018-12" db="EMBL/GenBank/DDBJ databases">
        <title>Complete genome sequence of Roseovarius sp. MME-070.</title>
        <authorList>
            <person name="Nam Y.-D."/>
            <person name="Kang J."/>
            <person name="Chung W.-H."/>
            <person name="Park Y.S."/>
        </authorList>
    </citation>
    <scope>NUCLEOTIDE SEQUENCE [LARGE SCALE GENOMIC DNA]</scope>
    <source>
        <strain evidence="7">MME-070</strain>
    </source>
</reference>
<evidence type="ECO:0000259" key="5">
    <source>
        <dbReference type="PROSITE" id="PS51677"/>
    </source>
</evidence>
<evidence type="ECO:0000256" key="1">
    <source>
        <dbReference type="ARBA" id="ARBA00003236"/>
    </source>
</evidence>
<dbReference type="Pfam" id="PF01522">
    <property type="entry name" value="Polysacc_deac_1"/>
    <property type="match status" value="1"/>
</dbReference>
<evidence type="ECO:0000256" key="4">
    <source>
        <dbReference type="ARBA" id="ARBA00032976"/>
    </source>
</evidence>
<dbReference type="AlphaFoldDB" id="A0A6I6IRQ4"/>
<dbReference type="InterPro" id="IPR011330">
    <property type="entry name" value="Glyco_hydro/deAcase_b/a-brl"/>
</dbReference>